<accession>A0AAP0M595</accession>
<organism evidence="1 2">
    <name type="scientific">Citrus x changshan-huyou</name>
    <dbReference type="NCBI Taxonomy" id="2935761"/>
    <lineage>
        <taxon>Eukaryota</taxon>
        <taxon>Viridiplantae</taxon>
        <taxon>Streptophyta</taxon>
        <taxon>Embryophyta</taxon>
        <taxon>Tracheophyta</taxon>
        <taxon>Spermatophyta</taxon>
        <taxon>Magnoliopsida</taxon>
        <taxon>eudicotyledons</taxon>
        <taxon>Gunneridae</taxon>
        <taxon>Pentapetalae</taxon>
        <taxon>rosids</taxon>
        <taxon>malvids</taxon>
        <taxon>Sapindales</taxon>
        <taxon>Rutaceae</taxon>
        <taxon>Aurantioideae</taxon>
        <taxon>Citrus</taxon>
    </lineage>
</organism>
<proteinExistence type="predicted"/>
<keyword evidence="2" id="KW-1185">Reference proteome</keyword>
<sequence>MHITRIITCVIINTGLIECFRMCMIDIADYRARNIKKSAASTLASIVVSARAPIVPADGFNAIAIYFRITEWRFLQSCIRYGVSSRGRKKPMTHFRFHQKLF</sequence>
<dbReference type="Proteomes" id="UP001428341">
    <property type="component" value="Unassembled WGS sequence"/>
</dbReference>
<evidence type="ECO:0000313" key="1">
    <source>
        <dbReference type="EMBL" id="KAK9194932.1"/>
    </source>
</evidence>
<gene>
    <name evidence="1" type="ORF">WN944_005639</name>
</gene>
<comment type="caution">
    <text evidence="1">The sequence shown here is derived from an EMBL/GenBank/DDBJ whole genome shotgun (WGS) entry which is preliminary data.</text>
</comment>
<dbReference type="AlphaFoldDB" id="A0AAP0M595"/>
<dbReference type="EMBL" id="JBCGBO010000006">
    <property type="protein sequence ID" value="KAK9194932.1"/>
    <property type="molecule type" value="Genomic_DNA"/>
</dbReference>
<protein>
    <submittedName>
        <fullName evidence="1">Uncharacterized protein</fullName>
    </submittedName>
</protein>
<evidence type="ECO:0000313" key="2">
    <source>
        <dbReference type="Proteomes" id="UP001428341"/>
    </source>
</evidence>
<reference evidence="1 2" key="1">
    <citation type="submission" date="2024-05" db="EMBL/GenBank/DDBJ databases">
        <title>Haplotype-resolved chromosome-level genome assembly of Huyou (Citrus changshanensis).</title>
        <authorList>
            <person name="Miao C."/>
            <person name="Chen W."/>
            <person name="Wu Y."/>
            <person name="Wang L."/>
            <person name="Zhao S."/>
            <person name="Grierson D."/>
            <person name="Xu C."/>
            <person name="Chen K."/>
        </authorList>
    </citation>
    <scope>NUCLEOTIDE SEQUENCE [LARGE SCALE GENOMIC DNA]</scope>
    <source>
        <strain evidence="1">01-14</strain>
        <tissue evidence="1">Leaf</tissue>
    </source>
</reference>
<name>A0AAP0M595_9ROSI</name>